<reference evidence="1 2" key="2">
    <citation type="journal article" date="2022" name="Mol. Ecol. Resour.">
        <title>The genomes of chicory, endive, great burdock and yacon provide insights into Asteraceae paleo-polyploidization history and plant inulin production.</title>
        <authorList>
            <person name="Fan W."/>
            <person name="Wang S."/>
            <person name="Wang H."/>
            <person name="Wang A."/>
            <person name="Jiang F."/>
            <person name="Liu H."/>
            <person name="Zhao H."/>
            <person name="Xu D."/>
            <person name="Zhang Y."/>
        </authorList>
    </citation>
    <scope>NUCLEOTIDE SEQUENCE [LARGE SCALE GENOMIC DNA]</scope>
    <source>
        <strain evidence="2">cv. Yunnan</strain>
        <tissue evidence="1">Leaves</tissue>
    </source>
</reference>
<evidence type="ECO:0000313" key="2">
    <source>
        <dbReference type="Proteomes" id="UP001056120"/>
    </source>
</evidence>
<gene>
    <name evidence="1" type="ORF">L1987_04902</name>
</gene>
<accession>A0ACB9JTV4</accession>
<sequence>MPSESLNNGQECEEERLPVLGGFRCVCRRVVAGLALERRCGGGWMMTWCLWMLFLGLVRELKIWEDDEEERGIGEEVVVLESRGDIMSFILTIVPGNLTLR</sequence>
<reference evidence="2" key="1">
    <citation type="journal article" date="2022" name="Mol. Ecol. Resour.">
        <title>The genomes of chicory, endive, great burdock and yacon provide insights into Asteraceae palaeo-polyploidization history and plant inulin production.</title>
        <authorList>
            <person name="Fan W."/>
            <person name="Wang S."/>
            <person name="Wang H."/>
            <person name="Wang A."/>
            <person name="Jiang F."/>
            <person name="Liu H."/>
            <person name="Zhao H."/>
            <person name="Xu D."/>
            <person name="Zhang Y."/>
        </authorList>
    </citation>
    <scope>NUCLEOTIDE SEQUENCE [LARGE SCALE GENOMIC DNA]</scope>
    <source>
        <strain evidence="2">cv. Yunnan</strain>
    </source>
</reference>
<evidence type="ECO:0000313" key="1">
    <source>
        <dbReference type="EMBL" id="KAI3823466.1"/>
    </source>
</evidence>
<dbReference type="EMBL" id="CM042019">
    <property type="protein sequence ID" value="KAI3823466.1"/>
    <property type="molecule type" value="Genomic_DNA"/>
</dbReference>
<organism evidence="1 2">
    <name type="scientific">Smallanthus sonchifolius</name>
    <dbReference type="NCBI Taxonomy" id="185202"/>
    <lineage>
        <taxon>Eukaryota</taxon>
        <taxon>Viridiplantae</taxon>
        <taxon>Streptophyta</taxon>
        <taxon>Embryophyta</taxon>
        <taxon>Tracheophyta</taxon>
        <taxon>Spermatophyta</taxon>
        <taxon>Magnoliopsida</taxon>
        <taxon>eudicotyledons</taxon>
        <taxon>Gunneridae</taxon>
        <taxon>Pentapetalae</taxon>
        <taxon>asterids</taxon>
        <taxon>campanulids</taxon>
        <taxon>Asterales</taxon>
        <taxon>Asteraceae</taxon>
        <taxon>Asteroideae</taxon>
        <taxon>Heliantheae alliance</taxon>
        <taxon>Millerieae</taxon>
        <taxon>Smallanthus</taxon>
    </lineage>
</organism>
<keyword evidence="2" id="KW-1185">Reference proteome</keyword>
<comment type="caution">
    <text evidence="1">The sequence shown here is derived from an EMBL/GenBank/DDBJ whole genome shotgun (WGS) entry which is preliminary data.</text>
</comment>
<name>A0ACB9JTV4_9ASTR</name>
<dbReference type="Proteomes" id="UP001056120">
    <property type="component" value="Linkage Group LG02"/>
</dbReference>
<protein>
    <submittedName>
        <fullName evidence="1">Uncharacterized protein</fullName>
    </submittedName>
</protein>
<proteinExistence type="predicted"/>